<dbReference type="Pfam" id="PF07345">
    <property type="entry name" value="ATPaseInh_sub_z"/>
    <property type="match status" value="1"/>
</dbReference>
<sequence length="107" mass="11854">MTTFDQRKNAFESQFALDEATRFKAVARRNRQLGIWAAALLGKSGVEAEAYASDVVAADFEEAGDEDVFRKLRADFDAAGVAESDHQIRRTMNELLAQAVEQLKTEG</sequence>
<dbReference type="Proteomes" id="UP001144805">
    <property type="component" value="Unassembled WGS sequence"/>
</dbReference>
<comment type="caution">
    <text evidence="1">The sequence shown here is derived from an EMBL/GenBank/DDBJ whole genome shotgun (WGS) entry which is preliminary data.</text>
</comment>
<dbReference type="InterPro" id="IPR009945">
    <property type="entry name" value="ATPase_inh_sub_z"/>
</dbReference>
<accession>A0A9X3EAH4</accession>
<protein>
    <submittedName>
        <fullName evidence="1">DUF1476 domain-containing protein</fullName>
    </submittedName>
</protein>
<dbReference type="Gene3D" id="1.10.790.20">
    <property type="entry name" value="Domain of unknown function DUF1476"/>
    <property type="match status" value="1"/>
</dbReference>
<name>A0A9X3EAH4_9HYPH</name>
<reference evidence="1" key="1">
    <citation type="submission" date="2022-11" db="EMBL/GenBank/DDBJ databases">
        <title>Biodiversity and phylogenetic relationships of bacteria.</title>
        <authorList>
            <person name="Machado R.A.R."/>
            <person name="Bhat A."/>
            <person name="Loulou A."/>
            <person name="Kallel S."/>
        </authorList>
    </citation>
    <scope>NUCLEOTIDE SEQUENCE</scope>
    <source>
        <strain evidence="1">K-TC2</strain>
    </source>
</reference>
<dbReference type="AlphaFoldDB" id="A0A9X3EAH4"/>
<gene>
    <name evidence="1" type="ORF">OSH07_09030</name>
</gene>
<dbReference type="PIRSF" id="PIRSF031780">
    <property type="entry name" value="UCP031780"/>
    <property type="match status" value="1"/>
</dbReference>
<proteinExistence type="predicted"/>
<evidence type="ECO:0000313" key="2">
    <source>
        <dbReference type="Proteomes" id="UP001144805"/>
    </source>
</evidence>
<keyword evidence="2" id="KW-1185">Reference proteome</keyword>
<organism evidence="1 2">
    <name type="scientific">Kaistia nematophila</name>
    <dbReference type="NCBI Taxonomy" id="2994654"/>
    <lineage>
        <taxon>Bacteria</taxon>
        <taxon>Pseudomonadati</taxon>
        <taxon>Pseudomonadota</taxon>
        <taxon>Alphaproteobacteria</taxon>
        <taxon>Hyphomicrobiales</taxon>
        <taxon>Kaistiaceae</taxon>
        <taxon>Kaistia</taxon>
    </lineage>
</organism>
<evidence type="ECO:0000313" key="1">
    <source>
        <dbReference type="EMBL" id="MCX5569335.1"/>
    </source>
</evidence>
<dbReference type="InterPro" id="IPR038293">
    <property type="entry name" value="ATPase_inh_sub_z_sf"/>
</dbReference>
<dbReference type="EMBL" id="JAPKNK010000003">
    <property type="protein sequence ID" value="MCX5569335.1"/>
    <property type="molecule type" value="Genomic_DNA"/>
</dbReference>
<dbReference type="RefSeq" id="WP_266338309.1">
    <property type="nucleotide sequence ID" value="NZ_JAPKNK010000003.1"/>
</dbReference>